<dbReference type="EMBL" id="BK032711">
    <property type="protein sequence ID" value="DAF56311.1"/>
    <property type="molecule type" value="Genomic_DNA"/>
</dbReference>
<sequence>MSVRFEDYSIRVTDALDGAAERFLREAAFEVEAQTKRTTPTKKTQLKGSWASDVNTDAKVAQIGSPLEESFWNEFGTGSYAIHGDGRKGWWVYIEGQSRGAKNSKVYNSQQEAEEAAEFLRKVKGLPAVVSNGEPPQRTLENAFAAKKNAIIRMAENILKGMG</sequence>
<accession>A0A8S5T038</accession>
<dbReference type="Pfam" id="PF04883">
    <property type="entry name" value="HK97-gp10_like"/>
    <property type="match status" value="1"/>
</dbReference>
<dbReference type="InterPro" id="IPR010064">
    <property type="entry name" value="HK97-gp10_tail"/>
</dbReference>
<organism evidence="1">
    <name type="scientific">Siphoviridae sp. ctPyh10</name>
    <dbReference type="NCBI Taxonomy" id="2827865"/>
    <lineage>
        <taxon>Viruses</taxon>
        <taxon>Duplodnaviria</taxon>
        <taxon>Heunggongvirae</taxon>
        <taxon>Uroviricota</taxon>
        <taxon>Caudoviricetes</taxon>
    </lineage>
</organism>
<protein>
    <submittedName>
        <fullName evidence="1">Putative tail-component</fullName>
    </submittedName>
</protein>
<proteinExistence type="predicted"/>
<name>A0A8S5T038_9CAUD</name>
<reference evidence="1" key="1">
    <citation type="journal article" date="2021" name="Proc. Natl. Acad. Sci. U.S.A.">
        <title>A Catalog of Tens of Thousands of Viruses from Human Metagenomes Reveals Hidden Associations with Chronic Diseases.</title>
        <authorList>
            <person name="Tisza M.J."/>
            <person name="Buck C.B."/>
        </authorList>
    </citation>
    <scope>NUCLEOTIDE SEQUENCE</scope>
    <source>
        <strain evidence="1">CtPyh10</strain>
    </source>
</reference>
<evidence type="ECO:0000313" key="1">
    <source>
        <dbReference type="EMBL" id="DAF56311.1"/>
    </source>
</evidence>